<comment type="caution">
    <text evidence="3">The sequence shown here is derived from an EMBL/GenBank/DDBJ whole genome shotgun (WGS) entry which is preliminary data.</text>
</comment>
<dbReference type="InterPro" id="IPR010328">
    <property type="entry name" value="DUF928"/>
</dbReference>
<accession>A0A8J7CCS7</accession>
<sequence length="260" mass="28391">MVWVQVHRGLALFLIIQLATSFSLLTDLQAKTPNQTTSTPKKFKVTFDPPPNQPAPKVTIGGGRRDNDRCPEDRKNLNQPLVNKTTDQLLTPLLPPARLGLTVSPHPTFMVYVPQSSTSSVVFTLENQQGEGIYQKKLDFKGTPGIISFSLPTTEPPLEIGKDYKWVVSMVCELPGPKDPFAEGVVRRIQPNSLLASQLNKAQSLDGVVLYAKSGIWQEAAAALAALRRSQPQNAELTAAWKDLLQSIGLDAISSAPLKN</sequence>
<keyword evidence="2" id="KW-0732">Signal</keyword>
<evidence type="ECO:0000313" key="4">
    <source>
        <dbReference type="Proteomes" id="UP000629098"/>
    </source>
</evidence>
<evidence type="ECO:0000256" key="1">
    <source>
        <dbReference type="SAM" id="MobiDB-lite"/>
    </source>
</evidence>
<dbReference type="EMBL" id="JACXAE010000039">
    <property type="protein sequence ID" value="MBD2772425.1"/>
    <property type="molecule type" value="Genomic_DNA"/>
</dbReference>
<feature type="compositionally biased region" description="Basic and acidic residues" evidence="1">
    <location>
        <begin position="63"/>
        <end position="76"/>
    </location>
</feature>
<name>A0A8J7CCS7_9CYAN</name>
<dbReference type="AlphaFoldDB" id="A0A8J7CCS7"/>
<evidence type="ECO:0000256" key="2">
    <source>
        <dbReference type="SAM" id="SignalP"/>
    </source>
</evidence>
<protein>
    <submittedName>
        <fullName evidence="3">DUF928 domain-containing protein</fullName>
    </submittedName>
</protein>
<dbReference type="Pfam" id="PF06051">
    <property type="entry name" value="DUF928"/>
    <property type="match status" value="1"/>
</dbReference>
<organism evidence="3 4">
    <name type="scientific">Iningainema tapete BLCC-T55</name>
    <dbReference type="NCBI Taxonomy" id="2748662"/>
    <lineage>
        <taxon>Bacteria</taxon>
        <taxon>Bacillati</taxon>
        <taxon>Cyanobacteriota</taxon>
        <taxon>Cyanophyceae</taxon>
        <taxon>Nostocales</taxon>
        <taxon>Scytonemataceae</taxon>
        <taxon>Iningainema tapete</taxon>
    </lineage>
</organism>
<gene>
    <name evidence="3" type="ORF">ICL16_10135</name>
</gene>
<evidence type="ECO:0000313" key="3">
    <source>
        <dbReference type="EMBL" id="MBD2772425.1"/>
    </source>
</evidence>
<feature type="region of interest" description="Disordered" evidence="1">
    <location>
        <begin position="33"/>
        <end position="78"/>
    </location>
</feature>
<dbReference type="Proteomes" id="UP000629098">
    <property type="component" value="Unassembled WGS sequence"/>
</dbReference>
<feature type="signal peptide" evidence="2">
    <location>
        <begin position="1"/>
        <end position="25"/>
    </location>
</feature>
<reference evidence="3" key="1">
    <citation type="submission" date="2020-09" db="EMBL/GenBank/DDBJ databases">
        <title>Iningainema tapete sp. nov. (Scytonemataceae, Cyanobacteria) from greenhouses in central Florida (USA) produces two types of nodularin with biosynthetic potential for microcystin-LR and anabaenopeptins.</title>
        <authorList>
            <person name="Berthold D.E."/>
            <person name="Lefler F.W."/>
            <person name="Huang I.-S."/>
            <person name="Abdulla H."/>
            <person name="Zimba P.V."/>
            <person name="Laughinghouse H.D. IV."/>
        </authorList>
    </citation>
    <scope>NUCLEOTIDE SEQUENCE</scope>
    <source>
        <strain evidence="3">BLCCT55</strain>
    </source>
</reference>
<keyword evidence="4" id="KW-1185">Reference proteome</keyword>
<feature type="chain" id="PRO_5035193420" evidence="2">
    <location>
        <begin position="26"/>
        <end position="260"/>
    </location>
</feature>
<dbReference type="RefSeq" id="WP_190826951.1">
    <property type="nucleotide sequence ID" value="NZ_CAWPPI010000039.1"/>
</dbReference>
<proteinExistence type="predicted"/>